<dbReference type="Pfam" id="PF17782">
    <property type="entry name" value="WHD_DprA"/>
    <property type="match status" value="1"/>
</dbReference>
<dbReference type="Proteomes" id="UP001651690">
    <property type="component" value="Unassembled WGS sequence"/>
</dbReference>
<comment type="caution">
    <text evidence="4">The sequence shown here is derived from an EMBL/GenBank/DDBJ whole genome shotgun (WGS) entry which is preliminary data.</text>
</comment>
<name>A0ABT1MBP9_9MYCO</name>
<reference evidence="4 5" key="1">
    <citation type="submission" date="2022-06" db="EMBL/GenBank/DDBJ databases">
        <title>Mycolicibacterium sp. CAU 1645 isolated from seawater.</title>
        <authorList>
            <person name="Kim W."/>
        </authorList>
    </citation>
    <scope>NUCLEOTIDE SEQUENCE [LARGE SCALE GENOMIC DNA]</scope>
    <source>
        <strain evidence="4 5">CAU 1645</strain>
    </source>
</reference>
<accession>A0ABT1MBP9</accession>
<evidence type="ECO:0000313" key="4">
    <source>
        <dbReference type="EMBL" id="MCP9276290.1"/>
    </source>
</evidence>
<feature type="domain" description="Smf/DprA SLOG" evidence="2">
    <location>
        <begin position="101"/>
        <end position="294"/>
    </location>
</feature>
<dbReference type="SUPFAM" id="SSF46785">
    <property type="entry name" value="Winged helix' DNA-binding domain"/>
    <property type="match status" value="1"/>
</dbReference>
<keyword evidence="5" id="KW-1185">Reference proteome</keyword>
<organism evidence="4 5">
    <name type="scientific">Mycolicibacterium arenosum</name>
    <dbReference type="NCBI Taxonomy" id="2952157"/>
    <lineage>
        <taxon>Bacteria</taxon>
        <taxon>Bacillati</taxon>
        <taxon>Actinomycetota</taxon>
        <taxon>Actinomycetes</taxon>
        <taxon>Mycobacteriales</taxon>
        <taxon>Mycobacteriaceae</taxon>
        <taxon>Mycolicibacterium</taxon>
    </lineage>
</organism>
<sequence>MTRAEMLAWAYLSRVVEPPCAELAALVQSDGPVEAAARIRSGAVGQALRKRSEARRDIDCGAADLDILARLGGRLVVPGEDEWPDAAFTAPVNADPDKREWLAPLALWAVGPVQLADVTWRSCAIVGTRASTGYGDRVTADIATGLVERDMAVVSGAAYGIDGAAHRAVLASDGVTVAVLAGGIDVPYPSGHSALLNRIATQGLVVSEYPPGLRPARHRFLTRNRIVAALGAATVVVEAGLRSGAASTAAWAEALNRPVCAVPGPVTSSSSNGCHALIRAGATLVTRAQEVVELAGRIGEYADEAPRPTSVLDGLTEREALVFEALPGRGARSVEQLAVAAGLPPVQVLGPLATLELAGLVTRSDGRWKLARPVGR</sequence>
<dbReference type="InterPro" id="IPR036390">
    <property type="entry name" value="WH_DNA-bd_sf"/>
</dbReference>
<evidence type="ECO:0000256" key="1">
    <source>
        <dbReference type="ARBA" id="ARBA00006525"/>
    </source>
</evidence>
<dbReference type="EMBL" id="JANDBD010000015">
    <property type="protein sequence ID" value="MCP9276290.1"/>
    <property type="molecule type" value="Genomic_DNA"/>
</dbReference>
<gene>
    <name evidence="4" type="primary">dprA</name>
    <name evidence="4" type="ORF">NM203_29285</name>
</gene>
<feature type="domain" description="DprA winged helix" evidence="3">
    <location>
        <begin position="308"/>
        <end position="366"/>
    </location>
</feature>
<dbReference type="PANTHER" id="PTHR43022">
    <property type="entry name" value="PROTEIN SMF"/>
    <property type="match status" value="1"/>
</dbReference>
<dbReference type="SUPFAM" id="SSF102405">
    <property type="entry name" value="MCP/YpsA-like"/>
    <property type="match status" value="1"/>
</dbReference>
<protein>
    <submittedName>
        <fullName evidence="4">DNA-processing protein DprA</fullName>
    </submittedName>
</protein>
<dbReference type="InterPro" id="IPR036388">
    <property type="entry name" value="WH-like_DNA-bd_sf"/>
</dbReference>
<evidence type="ECO:0000259" key="2">
    <source>
        <dbReference type="Pfam" id="PF02481"/>
    </source>
</evidence>
<proteinExistence type="inferred from homology"/>
<dbReference type="Gene3D" id="1.10.10.10">
    <property type="entry name" value="Winged helix-like DNA-binding domain superfamily/Winged helix DNA-binding domain"/>
    <property type="match status" value="1"/>
</dbReference>
<dbReference type="InterPro" id="IPR003488">
    <property type="entry name" value="DprA"/>
</dbReference>
<dbReference type="Gene3D" id="3.40.50.450">
    <property type="match status" value="1"/>
</dbReference>
<dbReference type="RefSeq" id="WP_255064251.1">
    <property type="nucleotide sequence ID" value="NZ_JANDBD010000015.1"/>
</dbReference>
<dbReference type="InterPro" id="IPR057666">
    <property type="entry name" value="DrpA_SLOG"/>
</dbReference>
<dbReference type="InterPro" id="IPR041614">
    <property type="entry name" value="DprA_WH"/>
</dbReference>
<comment type="similarity">
    <text evidence="1">Belongs to the DprA/Smf family.</text>
</comment>
<evidence type="ECO:0000259" key="3">
    <source>
        <dbReference type="Pfam" id="PF17782"/>
    </source>
</evidence>
<evidence type="ECO:0000313" key="5">
    <source>
        <dbReference type="Proteomes" id="UP001651690"/>
    </source>
</evidence>
<dbReference type="Pfam" id="PF02481">
    <property type="entry name" value="DNA_processg_A"/>
    <property type="match status" value="1"/>
</dbReference>
<dbReference type="NCBIfam" id="TIGR00732">
    <property type="entry name" value="dprA"/>
    <property type="match status" value="1"/>
</dbReference>
<dbReference type="PANTHER" id="PTHR43022:SF1">
    <property type="entry name" value="PROTEIN SMF"/>
    <property type="match status" value="1"/>
</dbReference>